<dbReference type="GO" id="GO:0097228">
    <property type="term" value="C:sperm principal piece"/>
    <property type="evidence" value="ECO:0007669"/>
    <property type="project" value="TreeGrafter"/>
</dbReference>
<dbReference type="SMART" id="SM00054">
    <property type="entry name" value="EFh"/>
    <property type="match status" value="3"/>
</dbReference>
<dbReference type="AlphaFoldDB" id="A0A8J2LT95"/>
<reference evidence="2" key="1">
    <citation type="submission" date="2021-06" db="EMBL/GenBank/DDBJ databases">
        <authorList>
            <person name="Hodson N. C."/>
            <person name="Mongue J. A."/>
            <person name="Jaron S. K."/>
        </authorList>
    </citation>
    <scope>NUCLEOTIDE SEQUENCE</scope>
</reference>
<keyword evidence="3" id="KW-1185">Reference proteome</keyword>
<accession>A0A8J2LT95</accession>
<dbReference type="InterPro" id="IPR042798">
    <property type="entry name" value="EFCAB9"/>
</dbReference>
<dbReference type="EMBL" id="CAJVCH010571564">
    <property type="protein sequence ID" value="CAG7837865.1"/>
    <property type="molecule type" value="Genomic_DNA"/>
</dbReference>
<name>A0A8J2LT95_9HEXA</name>
<dbReference type="InterPro" id="IPR018247">
    <property type="entry name" value="EF_Hand_1_Ca_BS"/>
</dbReference>
<dbReference type="GO" id="GO:0030317">
    <property type="term" value="P:flagellated sperm motility"/>
    <property type="evidence" value="ECO:0007669"/>
    <property type="project" value="TreeGrafter"/>
</dbReference>
<evidence type="ECO:0000259" key="1">
    <source>
        <dbReference type="PROSITE" id="PS50222"/>
    </source>
</evidence>
<protein>
    <recommendedName>
        <fullName evidence="1">EF-hand domain-containing protein</fullName>
    </recommendedName>
</protein>
<dbReference type="CDD" id="cd00051">
    <property type="entry name" value="EFh"/>
    <property type="match status" value="2"/>
</dbReference>
<dbReference type="Proteomes" id="UP000708208">
    <property type="component" value="Unassembled WGS sequence"/>
</dbReference>
<dbReference type="Pfam" id="PF13499">
    <property type="entry name" value="EF-hand_7"/>
    <property type="match status" value="1"/>
</dbReference>
<feature type="domain" description="EF-hand" evidence="1">
    <location>
        <begin position="124"/>
        <end position="151"/>
    </location>
</feature>
<dbReference type="PROSITE" id="PS00018">
    <property type="entry name" value="EF_HAND_1"/>
    <property type="match status" value="3"/>
</dbReference>
<gene>
    <name evidence="2" type="ORF">AFUS01_LOCUS46908</name>
</gene>
<dbReference type="InterPro" id="IPR002048">
    <property type="entry name" value="EF_hand_dom"/>
</dbReference>
<dbReference type="GO" id="GO:0061891">
    <property type="term" value="F:calcium ion sensor activity"/>
    <property type="evidence" value="ECO:0007669"/>
    <property type="project" value="TreeGrafter"/>
</dbReference>
<comment type="caution">
    <text evidence="2">The sequence shown here is derived from an EMBL/GenBank/DDBJ whole genome shotgun (WGS) entry which is preliminary data.</text>
</comment>
<dbReference type="PROSITE" id="PS50222">
    <property type="entry name" value="EF_HAND_2"/>
    <property type="match status" value="2"/>
</dbReference>
<dbReference type="GO" id="GO:0005509">
    <property type="term" value="F:calcium ion binding"/>
    <property type="evidence" value="ECO:0007669"/>
    <property type="project" value="InterPro"/>
</dbReference>
<sequence>MKVISPMIDYFHLDPAYALLSIQNLMTAMQVFHLLDLHGSKFLNDVIFGYYMKQTTDLESGEIGVVFRLLDVDGSGTMEFDEFYLLFCVMIACKLPMVPAVSGRISRNPDQYEKEFVYRHSSSIFRLIDADNSGQISSHEFANMGMLFNFDKRSVMSIFNEFDISGDKNLDFSEFRLFTMACIDEQRIFDAQKKVSAFREYNHRLVCSLSPQLKRYVKTRHLPPPVEIEAAVESTRPPFMIRYHYRGNFISNAFYKLSNWLLKPLQYLLGCLIKSSKSKSRAETEQPDAAKSKCCCNHSKCYKRKVSDLSSLKELDNESSNPCSDISINSKVNVPKVTFSVKHFDH</sequence>
<evidence type="ECO:0000313" key="3">
    <source>
        <dbReference type="Proteomes" id="UP000708208"/>
    </source>
</evidence>
<dbReference type="PANTHER" id="PTHR47065:SF1">
    <property type="entry name" value="EF-HAND CALCIUM-BINDING DOMAIN-CONTAINING PROTEIN 9"/>
    <property type="match status" value="1"/>
</dbReference>
<feature type="domain" description="EF-hand" evidence="1">
    <location>
        <begin position="58"/>
        <end position="93"/>
    </location>
</feature>
<organism evidence="2 3">
    <name type="scientific">Allacma fusca</name>
    <dbReference type="NCBI Taxonomy" id="39272"/>
    <lineage>
        <taxon>Eukaryota</taxon>
        <taxon>Metazoa</taxon>
        <taxon>Ecdysozoa</taxon>
        <taxon>Arthropoda</taxon>
        <taxon>Hexapoda</taxon>
        <taxon>Collembola</taxon>
        <taxon>Symphypleona</taxon>
        <taxon>Sminthuridae</taxon>
        <taxon>Allacma</taxon>
    </lineage>
</organism>
<proteinExistence type="predicted"/>
<dbReference type="GO" id="GO:0005737">
    <property type="term" value="C:cytoplasm"/>
    <property type="evidence" value="ECO:0007669"/>
    <property type="project" value="TreeGrafter"/>
</dbReference>
<dbReference type="PANTHER" id="PTHR47065">
    <property type="entry name" value="EF-HAND CALCIUM-BINDING DOMAIN-CONTAINING PROTEIN 9"/>
    <property type="match status" value="1"/>
</dbReference>
<dbReference type="OrthoDB" id="427950at2759"/>
<evidence type="ECO:0000313" key="2">
    <source>
        <dbReference type="EMBL" id="CAG7837865.1"/>
    </source>
</evidence>